<evidence type="ECO:0000256" key="1">
    <source>
        <dbReference type="SAM" id="MobiDB-lite"/>
    </source>
</evidence>
<protein>
    <submittedName>
        <fullName evidence="2">Uncharacterized protein</fullName>
    </submittedName>
</protein>
<feature type="compositionally biased region" description="Polar residues" evidence="1">
    <location>
        <begin position="7"/>
        <end position="28"/>
    </location>
</feature>
<gene>
    <name evidence="2" type="ORF">D6D01_04413</name>
</gene>
<evidence type="ECO:0000313" key="2">
    <source>
        <dbReference type="EMBL" id="THY26521.1"/>
    </source>
</evidence>
<organism evidence="2 3">
    <name type="scientific">Aureobasidium pullulans</name>
    <name type="common">Black yeast</name>
    <name type="synonym">Pullularia pullulans</name>
    <dbReference type="NCBI Taxonomy" id="5580"/>
    <lineage>
        <taxon>Eukaryota</taxon>
        <taxon>Fungi</taxon>
        <taxon>Dikarya</taxon>
        <taxon>Ascomycota</taxon>
        <taxon>Pezizomycotina</taxon>
        <taxon>Dothideomycetes</taxon>
        <taxon>Dothideomycetidae</taxon>
        <taxon>Dothideales</taxon>
        <taxon>Saccotheciaceae</taxon>
        <taxon>Aureobasidium</taxon>
    </lineage>
</organism>
<proteinExistence type="predicted"/>
<dbReference type="AlphaFoldDB" id="A0A4S9LB67"/>
<dbReference type="EMBL" id="QZBD01000144">
    <property type="protein sequence ID" value="THY26521.1"/>
    <property type="molecule type" value="Genomic_DNA"/>
</dbReference>
<feature type="region of interest" description="Disordered" evidence="1">
    <location>
        <begin position="1"/>
        <end position="37"/>
    </location>
</feature>
<sequence>MAERPTNDSSTTVDPNSKDLTTNPTTKESTTDDPTVHQVSEVHVAPLELQPGSTTPWRYYVRFDALHTLEAHKKAMGCISVREDAPQPEGLSSGTMTDEYRESLRRDPGVIAVWQYDGQDEWF</sequence>
<accession>A0A4S9LB67</accession>
<comment type="caution">
    <text evidence="2">The sequence shown here is derived from an EMBL/GenBank/DDBJ whole genome shotgun (WGS) entry which is preliminary data.</text>
</comment>
<evidence type="ECO:0000313" key="3">
    <source>
        <dbReference type="Proteomes" id="UP000306584"/>
    </source>
</evidence>
<dbReference type="Proteomes" id="UP000306584">
    <property type="component" value="Unassembled WGS sequence"/>
</dbReference>
<reference evidence="2 3" key="1">
    <citation type="submission" date="2018-10" db="EMBL/GenBank/DDBJ databases">
        <title>Fifty Aureobasidium pullulans genomes reveal a recombining polyextremotolerant generalist.</title>
        <authorList>
            <person name="Gostincar C."/>
            <person name="Turk M."/>
            <person name="Zajc J."/>
            <person name="Gunde-Cimerman N."/>
        </authorList>
    </citation>
    <scope>NUCLEOTIDE SEQUENCE [LARGE SCALE GENOMIC DNA]</scope>
    <source>
        <strain evidence="2 3">EXF-6604</strain>
    </source>
</reference>
<name>A0A4S9LB67_AURPU</name>